<proteinExistence type="predicted"/>
<accession>A0A4C1U9D1</accession>
<dbReference type="Proteomes" id="UP000299102">
    <property type="component" value="Unassembled WGS sequence"/>
</dbReference>
<comment type="caution">
    <text evidence="2">The sequence shown here is derived from an EMBL/GenBank/DDBJ whole genome shotgun (WGS) entry which is preliminary data.</text>
</comment>
<organism evidence="2 3">
    <name type="scientific">Eumeta variegata</name>
    <name type="common">Bagworm moth</name>
    <name type="synonym">Eumeta japonica</name>
    <dbReference type="NCBI Taxonomy" id="151549"/>
    <lineage>
        <taxon>Eukaryota</taxon>
        <taxon>Metazoa</taxon>
        <taxon>Ecdysozoa</taxon>
        <taxon>Arthropoda</taxon>
        <taxon>Hexapoda</taxon>
        <taxon>Insecta</taxon>
        <taxon>Pterygota</taxon>
        <taxon>Neoptera</taxon>
        <taxon>Endopterygota</taxon>
        <taxon>Lepidoptera</taxon>
        <taxon>Glossata</taxon>
        <taxon>Ditrysia</taxon>
        <taxon>Tineoidea</taxon>
        <taxon>Psychidae</taxon>
        <taxon>Oiketicinae</taxon>
        <taxon>Eumeta</taxon>
    </lineage>
</organism>
<name>A0A4C1U9D1_EUMVA</name>
<keyword evidence="3" id="KW-1185">Reference proteome</keyword>
<reference evidence="2 3" key="1">
    <citation type="journal article" date="2019" name="Commun. Biol.">
        <title>The bagworm genome reveals a unique fibroin gene that provides high tensile strength.</title>
        <authorList>
            <person name="Kono N."/>
            <person name="Nakamura H."/>
            <person name="Ohtoshi R."/>
            <person name="Tomita M."/>
            <person name="Numata K."/>
            <person name="Arakawa K."/>
        </authorList>
    </citation>
    <scope>NUCLEOTIDE SEQUENCE [LARGE SCALE GENOMIC DNA]</scope>
</reference>
<dbReference type="AlphaFoldDB" id="A0A4C1U9D1"/>
<gene>
    <name evidence="2" type="ORF">EVAR_15718_1</name>
</gene>
<sequence length="177" mass="18902">MGDVLLNAPFCGRARGAGRGGRQGRGPAAPASAECPKVFLQPSHFVRWAEARRSRKGSPFEFIAPQVHLDVTPPPRLVVTMHNTKRAAINRERLILTLQHNNMAASLVTAQLAVLQVRRARSRRGGRGRPAATPRPPSATPSALTSCGFVAGGSVERSAVASVREPAPRKQMGSAFL</sequence>
<evidence type="ECO:0000313" key="3">
    <source>
        <dbReference type="Proteomes" id="UP000299102"/>
    </source>
</evidence>
<dbReference type="EMBL" id="BGZK01000146">
    <property type="protein sequence ID" value="GBP23043.1"/>
    <property type="molecule type" value="Genomic_DNA"/>
</dbReference>
<evidence type="ECO:0000256" key="1">
    <source>
        <dbReference type="SAM" id="MobiDB-lite"/>
    </source>
</evidence>
<evidence type="ECO:0000313" key="2">
    <source>
        <dbReference type="EMBL" id="GBP23043.1"/>
    </source>
</evidence>
<protein>
    <submittedName>
        <fullName evidence="2">Uncharacterized protein</fullName>
    </submittedName>
</protein>
<feature type="region of interest" description="Disordered" evidence="1">
    <location>
        <begin position="119"/>
        <end position="145"/>
    </location>
</feature>